<feature type="non-terminal residue" evidence="2">
    <location>
        <position position="1"/>
    </location>
</feature>
<dbReference type="SUPFAM" id="SSF158682">
    <property type="entry name" value="TerB-like"/>
    <property type="match status" value="1"/>
</dbReference>
<feature type="domain" description="Co-chaperone DjlA N-terminal" evidence="1">
    <location>
        <begin position="2"/>
        <end position="46"/>
    </location>
</feature>
<reference evidence="2" key="1">
    <citation type="submission" date="2018-05" db="EMBL/GenBank/DDBJ databases">
        <authorList>
            <person name="Lanie J.A."/>
            <person name="Ng W.-L."/>
            <person name="Kazmierczak K.M."/>
            <person name="Andrzejewski T.M."/>
            <person name="Davidsen T.M."/>
            <person name="Wayne K.J."/>
            <person name="Tettelin H."/>
            <person name="Glass J.I."/>
            <person name="Rusch D."/>
            <person name="Podicherti R."/>
            <person name="Tsui H.-C.T."/>
            <person name="Winkler M.E."/>
        </authorList>
    </citation>
    <scope>NUCLEOTIDE SEQUENCE</scope>
</reference>
<dbReference type="EMBL" id="UINC01167661">
    <property type="protein sequence ID" value="SVD70296.1"/>
    <property type="molecule type" value="Genomic_DNA"/>
</dbReference>
<dbReference type="InterPro" id="IPR029024">
    <property type="entry name" value="TerB-like"/>
</dbReference>
<evidence type="ECO:0000259" key="1">
    <source>
        <dbReference type="Pfam" id="PF05099"/>
    </source>
</evidence>
<accession>A0A382XGK3</accession>
<dbReference type="Pfam" id="PF05099">
    <property type="entry name" value="TerB"/>
    <property type="match status" value="1"/>
</dbReference>
<proteinExistence type="predicted"/>
<dbReference type="AlphaFoldDB" id="A0A382XGK3"/>
<protein>
    <recommendedName>
        <fullName evidence="1">Co-chaperone DjlA N-terminal domain-containing protein</fullName>
    </recommendedName>
</protein>
<gene>
    <name evidence="2" type="ORF">METZ01_LOCUS423150</name>
</gene>
<name>A0A382XGK3_9ZZZZ</name>
<evidence type="ECO:0000313" key="2">
    <source>
        <dbReference type="EMBL" id="SVD70296.1"/>
    </source>
</evidence>
<sequence>EAVKLDAIELAFQVMSADGVADPQELETINRIAESLGIDYDEIEKFKDQNILKLDASVASEKSMEALLDIDSDWDNEQINRHLRTLFQRWNGRLNSLDEGPEREQAQHMIDLIGKCQKKYADSA</sequence>
<dbReference type="InterPro" id="IPR007791">
    <property type="entry name" value="DjlA_N"/>
</dbReference>
<organism evidence="2">
    <name type="scientific">marine metagenome</name>
    <dbReference type="NCBI Taxonomy" id="408172"/>
    <lineage>
        <taxon>unclassified sequences</taxon>
        <taxon>metagenomes</taxon>
        <taxon>ecological metagenomes</taxon>
    </lineage>
</organism>
<dbReference type="Gene3D" id="1.10.3680.10">
    <property type="entry name" value="TerB-like"/>
    <property type="match status" value="1"/>
</dbReference>